<sequence>MNEPRTAETPKNYTYSVSVKFDNSSRAYSFGTENPDLKNGDAVVVETQQGVELGRVQGTPQCTSKMVPCRMPQRPILRIADEEDLQDYETNKEYSREAYEICNAEITNLGLNMHLLRAEYMLDRSKILFIYQSEQRVDFRELLKRLGSQLHCRIELRQIGERDKAKMVGGIGMCGMECCCSRFKTHMDVISINMAKTQLLALNTEKLSGMCGKLMCCLKYENDNYKELTEGLPKMGAHVEYDGVMYRVASMNVMSNEARLENSETYQVISIEDLRTKAIVRKGVTVGRKGPQRSAGKPAHIAPGVRNVETPTDFRATNSEKNRGISSESKKVTPASDLSDRRKPRRNDAHAGLKPQASAPKKPAARTAGPRRPKHPVHTETNNPNVTVRSFKSKKKAETEKEEAK</sequence>
<feature type="domain" description="PSP1 C-terminal" evidence="2">
    <location>
        <begin position="74"/>
        <end position="159"/>
    </location>
</feature>
<dbReference type="Pfam" id="PF04468">
    <property type="entry name" value="PSP1"/>
    <property type="match status" value="1"/>
</dbReference>
<dbReference type="InterPro" id="IPR007557">
    <property type="entry name" value="PSP1_C"/>
</dbReference>
<reference evidence="3 4" key="1">
    <citation type="submission" date="2019-08" db="EMBL/GenBank/DDBJ databases">
        <title>In-depth cultivation of the pig gut microbiome towards novel bacterial diversity and tailored functional studies.</title>
        <authorList>
            <person name="Wylensek D."/>
            <person name="Hitch T.C.A."/>
            <person name="Clavel T."/>
        </authorList>
    </citation>
    <scope>NUCLEOTIDE SEQUENCE [LARGE SCALE GENOMIC DNA]</scope>
    <source>
        <strain evidence="3 4">Oil+RF-744-GAM-WT-6</strain>
    </source>
</reference>
<dbReference type="InterPro" id="IPR047767">
    <property type="entry name" value="PSP1-like"/>
</dbReference>
<feature type="compositionally biased region" description="Basic and acidic residues" evidence="1">
    <location>
        <begin position="396"/>
        <end position="405"/>
    </location>
</feature>
<evidence type="ECO:0000256" key="1">
    <source>
        <dbReference type="SAM" id="MobiDB-lite"/>
    </source>
</evidence>
<dbReference type="EMBL" id="VUMN01000012">
    <property type="protein sequence ID" value="MSS58532.1"/>
    <property type="molecule type" value="Genomic_DNA"/>
</dbReference>
<dbReference type="PANTHER" id="PTHR43830">
    <property type="entry name" value="PROTEIN PSP1"/>
    <property type="match status" value="1"/>
</dbReference>
<dbReference type="GO" id="GO:0005737">
    <property type="term" value="C:cytoplasm"/>
    <property type="evidence" value="ECO:0007669"/>
    <property type="project" value="TreeGrafter"/>
</dbReference>
<evidence type="ECO:0000313" key="4">
    <source>
        <dbReference type="Proteomes" id="UP000461880"/>
    </source>
</evidence>
<dbReference type="Proteomes" id="UP000461880">
    <property type="component" value="Unassembled WGS sequence"/>
</dbReference>
<proteinExistence type="predicted"/>
<dbReference type="NCBIfam" id="NF041131">
    <property type="entry name" value="RicT_YaaT_fam"/>
    <property type="match status" value="1"/>
</dbReference>
<dbReference type="PANTHER" id="PTHR43830:SF3">
    <property type="entry name" value="PROTEIN PSP1"/>
    <property type="match status" value="1"/>
</dbReference>
<dbReference type="PROSITE" id="PS51411">
    <property type="entry name" value="PSP1_C"/>
    <property type="match status" value="1"/>
</dbReference>
<feature type="compositionally biased region" description="Basic and acidic residues" evidence="1">
    <location>
        <begin position="318"/>
        <end position="331"/>
    </location>
</feature>
<keyword evidence="4" id="KW-1185">Reference proteome</keyword>
<accession>A0A7X2TFD7</accession>
<name>A0A7X2TFD7_9FIRM</name>
<comment type="caution">
    <text evidence="3">The sequence shown here is derived from an EMBL/GenBank/DDBJ whole genome shotgun (WGS) entry which is preliminary data.</text>
</comment>
<dbReference type="AlphaFoldDB" id="A0A7X2TFD7"/>
<evidence type="ECO:0000259" key="2">
    <source>
        <dbReference type="PROSITE" id="PS51411"/>
    </source>
</evidence>
<protein>
    <recommendedName>
        <fullName evidence="2">PSP1 C-terminal domain-containing protein</fullName>
    </recommendedName>
</protein>
<organism evidence="3 4">
    <name type="scientific">Stecheria intestinalis</name>
    <dbReference type="NCBI Taxonomy" id="2606630"/>
    <lineage>
        <taxon>Bacteria</taxon>
        <taxon>Bacillati</taxon>
        <taxon>Bacillota</taxon>
        <taxon>Erysipelotrichia</taxon>
        <taxon>Erysipelotrichales</taxon>
        <taxon>Erysipelotrichaceae</taxon>
        <taxon>Stecheria</taxon>
    </lineage>
</organism>
<feature type="compositionally biased region" description="Basic and acidic residues" evidence="1">
    <location>
        <begin position="338"/>
        <end position="351"/>
    </location>
</feature>
<dbReference type="RefSeq" id="WP_154504335.1">
    <property type="nucleotide sequence ID" value="NZ_JAQXPC010000075.1"/>
</dbReference>
<feature type="compositionally biased region" description="Polar residues" evidence="1">
    <location>
        <begin position="379"/>
        <end position="390"/>
    </location>
</feature>
<feature type="region of interest" description="Disordered" evidence="1">
    <location>
        <begin position="285"/>
        <end position="405"/>
    </location>
</feature>
<evidence type="ECO:0000313" key="3">
    <source>
        <dbReference type="EMBL" id="MSS58532.1"/>
    </source>
</evidence>
<gene>
    <name evidence="3" type="ORF">FYJ51_06395</name>
</gene>